<keyword evidence="11" id="KW-0255">Endonuclease</keyword>
<feature type="compositionally biased region" description="Low complexity" evidence="24">
    <location>
        <begin position="7"/>
        <end position="17"/>
    </location>
</feature>
<dbReference type="GO" id="GO:0005524">
    <property type="term" value="F:ATP binding"/>
    <property type="evidence" value="ECO:0007669"/>
    <property type="project" value="UniProtKB-KW"/>
</dbReference>
<dbReference type="InterPro" id="IPR036875">
    <property type="entry name" value="Znf_CCHC_sf"/>
</dbReference>
<proteinExistence type="predicted"/>
<keyword evidence="6" id="KW-0548">Nucleotidyltransferase</keyword>
<evidence type="ECO:0000259" key="25">
    <source>
        <dbReference type="PROSITE" id="PS50994"/>
    </source>
</evidence>
<evidence type="ECO:0000256" key="2">
    <source>
        <dbReference type="ARBA" id="ARBA00022578"/>
    </source>
</evidence>
<evidence type="ECO:0000256" key="3">
    <source>
        <dbReference type="ARBA" id="ARBA00022612"/>
    </source>
</evidence>
<keyword evidence="17" id="KW-0695">RNA-directed DNA polymerase</keyword>
<dbReference type="InterPro" id="IPR001584">
    <property type="entry name" value="Integrase_cat-core"/>
</dbReference>
<evidence type="ECO:0000256" key="4">
    <source>
        <dbReference type="ARBA" id="ARBA00022664"/>
    </source>
</evidence>
<evidence type="ECO:0000256" key="1">
    <source>
        <dbReference type="ARBA" id="ARBA00002180"/>
    </source>
</evidence>
<dbReference type="PROSITE" id="PS50994">
    <property type="entry name" value="INTEGRASE"/>
    <property type="match status" value="1"/>
</dbReference>
<organism evidence="26 27">
    <name type="scientific">Puccinia coronata f. sp. avenae</name>
    <dbReference type="NCBI Taxonomy" id="200324"/>
    <lineage>
        <taxon>Eukaryota</taxon>
        <taxon>Fungi</taxon>
        <taxon>Dikarya</taxon>
        <taxon>Basidiomycota</taxon>
        <taxon>Pucciniomycotina</taxon>
        <taxon>Pucciniomycetes</taxon>
        <taxon>Pucciniales</taxon>
        <taxon>Pucciniaceae</taxon>
        <taxon>Puccinia</taxon>
    </lineage>
</organism>
<feature type="domain" description="Integrase catalytic" evidence="25">
    <location>
        <begin position="545"/>
        <end position="715"/>
    </location>
</feature>
<comment type="catalytic activity">
    <reaction evidence="22">
        <text>DNA(n) + a 2'-deoxyribonucleoside 5'-triphosphate = DNA(n+1) + diphosphate</text>
        <dbReference type="Rhea" id="RHEA:22508"/>
        <dbReference type="Rhea" id="RHEA-COMP:17339"/>
        <dbReference type="Rhea" id="RHEA-COMP:17340"/>
        <dbReference type="ChEBI" id="CHEBI:33019"/>
        <dbReference type="ChEBI" id="CHEBI:61560"/>
        <dbReference type="ChEBI" id="CHEBI:173112"/>
        <dbReference type="EC" id="2.7.7.49"/>
    </reaction>
</comment>
<comment type="caution">
    <text evidence="26">The sequence shown here is derived from an EMBL/GenBank/DDBJ whole genome shotgun (WGS) entry which is preliminary data.</text>
</comment>
<evidence type="ECO:0000256" key="5">
    <source>
        <dbReference type="ARBA" id="ARBA00022670"/>
    </source>
</evidence>
<keyword evidence="5" id="KW-0645">Protease</keyword>
<evidence type="ECO:0000256" key="17">
    <source>
        <dbReference type="ARBA" id="ARBA00022918"/>
    </source>
</evidence>
<evidence type="ECO:0000256" key="6">
    <source>
        <dbReference type="ARBA" id="ARBA00022695"/>
    </source>
</evidence>
<dbReference type="Gene3D" id="3.30.420.10">
    <property type="entry name" value="Ribonuclease H-like superfamily/Ribonuclease H"/>
    <property type="match status" value="1"/>
</dbReference>
<feature type="region of interest" description="Disordered" evidence="24">
    <location>
        <begin position="270"/>
        <end position="305"/>
    </location>
</feature>
<evidence type="ECO:0000256" key="20">
    <source>
        <dbReference type="ARBA" id="ARBA00023172"/>
    </source>
</evidence>
<dbReference type="PANTHER" id="PTHR42648:SF11">
    <property type="entry name" value="TRANSPOSON TY4-P GAG-POL POLYPROTEIN"/>
    <property type="match status" value="1"/>
</dbReference>
<dbReference type="SUPFAM" id="SSF53098">
    <property type="entry name" value="Ribonuclease H-like"/>
    <property type="match status" value="1"/>
</dbReference>
<reference evidence="26 27" key="1">
    <citation type="submission" date="2017-11" db="EMBL/GenBank/DDBJ databases">
        <title>De novo assembly and phasing of dikaryotic genomes from two isolates of Puccinia coronata f. sp. avenae, the causal agent of oat crown rust.</title>
        <authorList>
            <person name="Miller M.E."/>
            <person name="Zhang Y."/>
            <person name="Omidvar V."/>
            <person name="Sperschneider J."/>
            <person name="Schwessinger B."/>
            <person name="Raley C."/>
            <person name="Palmer J.M."/>
            <person name="Garnica D."/>
            <person name="Upadhyaya N."/>
            <person name="Rathjen J."/>
            <person name="Taylor J.M."/>
            <person name="Park R.F."/>
            <person name="Dodds P.N."/>
            <person name="Hirsch C.D."/>
            <person name="Kianian S.F."/>
            <person name="Figueroa M."/>
        </authorList>
    </citation>
    <scope>NUCLEOTIDE SEQUENCE [LARGE SCALE GENOMIC DNA]</scope>
    <source>
        <strain evidence="26">12NC29</strain>
    </source>
</reference>
<evidence type="ECO:0000256" key="13">
    <source>
        <dbReference type="ARBA" id="ARBA00022840"/>
    </source>
</evidence>
<keyword evidence="10" id="KW-0064">Aspartyl protease</keyword>
<dbReference type="SUPFAM" id="SSF56672">
    <property type="entry name" value="DNA/RNA polymerases"/>
    <property type="match status" value="1"/>
</dbReference>
<keyword evidence="19" id="KW-0917">Virion maturation</keyword>
<dbReference type="GO" id="GO:0003887">
    <property type="term" value="F:DNA-directed DNA polymerase activity"/>
    <property type="evidence" value="ECO:0007669"/>
    <property type="project" value="UniProtKB-KW"/>
</dbReference>
<dbReference type="InterPro" id="IPR057670">
    <property type="entry name" value="SH3_retrovirus"/>
</dbReference>
<evidence type="ECO:0000313" key="26">
    <source>
        <dbReference type="EMBL" id="PLW34028.1"/>
    </source>
</evidence>
<evidence type="ECO:0000256" key="22">
    <source>
        <dbReference type="ARBA" id="ARBA00048173"/>
    </source>
</evidence>
<dbReference type="InterPro" id="IPR039537">
    <property type="entry name" value="Retrotran_Ty1/copia-like"/>
</dbReference>
<evidence type="ECO:0000256" key="11">
    <source>
        <dbReference type="ARBA" id="ARBA00022759"/>
    </source>
</evidence>
<keyword evidence="2" id="KW-0815">Transposition</keyword>
<dbReference type="OrthoDB" id="3251181at2759"/>
<keyword evidence="9" id="KW-0547">Nucleotide-binding</keyword>
<feature type="compositionally biased region" description="Gly residues" evidence="24">
    <location>
        <begin position="287"/>
        <end position="298"/>
    </location>
</feature>
<dbReference type="GO" id="GO:0032196">
    <property type="term" value="P:transposition"/>
    <property type="evidence" value="ECO:0007669"/>
    <property type="project" value="UniProtKB-KW"/>
</dbReference>
<feature type="region of interest" description="Disordered" evidence="24">
    <location>
        <begin position="1"/>
        <end position="24"/>
    </location>
</feature>
<keyword evidence="21" id="KW-0511">Multifunctional enzyme</keyword>
<dbReference type="Proteomes" id="UP000235388">
    <property type="component" value="Unassembled WGS sequence"/>
</dbReference>
<dbReference type="GO" id="GO:0006508">
    <property type="term" value="P:proteolysis"/>
    <property type="evidence" value="ECO:0007669"/>
    <property type="project" value="UniProtKB-KW"/>
</dbReference>
<comment type="catalytic activity">
    <reaction evidence="23">
        <text>DNA(n) + a 2'-deoxyribonucleoside 5'-triphosphate = DNA(n+1) + diphosphate</text>
        <dbReference type="Rhea" id="RHEA:22508"/>
        <dbReference type="Rhea" id="RHEA-COMP:17339"/>
        <dbReference type="Rhea" id="RHEA-COMP:17340"/>
        <dbReference type="ChEBI" id="CHEBI:33019"/>
        <dbReference type="ChEBI" id="CHEBI:61560"/>
        <dbReference type="ChEBI" id="CHEBI:173112"/>
        <dbReference type="EC" id="2.7.7.7"/>
    </reaction>
</comment>
<protein>
    <recommendedName>
        <fullName evidence="25">Integrase catalytic domain-containing protein</fullName>
    </recommendedName>
</protein>
<keyword evidence="16" id="KW-0229">DNA integration</keyword>
<dbReference type="STRING" id="200324.A0A2N5U8N9"/>
<keyword evidence="15" id="KW-0694">RNA-binding</keyword>
<dbReference type="InterPro" id="IPR043502">
    <property type="entry name" value="DNA/RNA_pol_sf"/>
</dbReference>
<keyword evidence="14" id="KW-0460">Magnesium</keyword>
<dbReference type="Pfam" id="PF07727">
    <property type="entry name" value="RVT_2"/>
    <property type="match status" value="1"/>
</dbReference>
<dbReference type="CDD" id="cd09272">
    <property type="entry name" value="RNase_HI_RT_Ty1"/>
    <property type="match status" value="1"/>
</dbReference>
<dbReference type="GO" id="GO:0008270">
    <property type="term" value="F:zinc ion binding"/>
    <property type="evidence" value="ECO:0007669"/>
    <property type="project" value="InterPro"/>
</dbReference>
<keyword evidence="7" id="KW-0540">Nuclease</keyword>
<evidence type="ECO:0000256" key="9">
    <source>
        <dbReference type="ARBA" id="ARBA00022741"/>
    </source>
</evidence>
<dbReference type="GO" id="GO:0006397">
    <property type="term" value="P:mRNA processing"/>
    <property type="evidence" value="ECO:0007669"/>
    <property type="project" value="UniProtKB-KW"/>
</dbReference>
<evidence type="ECO:0000256" key="8">
    <source>
        <dbReference type="ARBA" id="ARBA00022723"/>
    </source>
</evidence>
<dbReference type="Pfam" id="PF22936">
    <property type="entry name" value="Pol_BBD"/>
    <property type="match status" value="1"/>
</dbReference>
<evidence type="ECO:0000256" key="18">
    <source>
        <dbReference type="ARBA" id="ARBA00022932"/>
    </source>
</evidence>
<name>A0A2N5U8N9_9BASI</name>
<evidence type="ECO:0000256" key="21">
    <source>
        <dbReference type="ARBA" id="ARBA00023268"/>
    </source>
</evidence>
<keyword evidence="18" id="KW-0239">DNA-directed DNA polymerase</keyword>
<dbReference type="GO" id="GO:0003964">
    <property type="term" value="F:RNA-directed DNA polymerase activity"/>
    <property type="evidence" value="ECO:0007669"/>
    <property type="project" value="UniProtKB-KW"/>
</dbReference>
<keyword evidence="13" id="KW-0067">ATP-binding</keyword>
<evidence type="ECO:0000256" key="19">
    <source>
        <dbReference type="ARBA" id="ARBA00023113"/>
    </source>
</evidence>
<keyword evidence="20" id="KW-0233">DNA recombination</keyword>
<keyword evidence="12" id="KW-0378">Hydrolase</keyword>
<dbReference type="InterPro" id="IPR012337">
    <property type="entry name" value="RNaseH-like_sf"/>
</dbReference>
<evidence type="ECO:0000256" key="16">
    <source>
        <dbReference type="ARBA" id="ARBA00022908"/>
    </source>
</evidence>
<accession>A0A2N5U8N9</accession>
<dbReference type="GO" id="GO:0015074">
    <property type="term" value="P:DNA integration"/>
    <property type="evidence" value="ECO:0007669"/>
    <property type="project" value="UniProtKB-KW"/>
</dbReference>
<keyword evidence="3" id="KW-1188">Viral release from host cell</keyword>
<keyword evidence="8" id="KW-0479">Metal-binding</keyword>
<dbReference type="GO" id="GO:0003723">
    <property type="term" value="F:RNA binding"/>
    <property type="evidence" value="ECO:0007669"/>
    <property type="project" value="UniProtKB-KW"/>
</dbReference>
<evidence type="ECO:0000256" key="15">
    <source>
        <dbReference type="ARBA" id="ARBA00022884"/>
    </source>
</evidence>
<gene>
    <name evidence="26" type="ORF">PCANC_18848</name>
</gene>
<dbReference type="InterPro" id="IPR054722">
    <property type="entry name" value="PolX-like_BBD"/>
</dbReference>
<dbReference type="GO" id="GO:0005634">
    <property type="term" value="C:nucleus"/>
    <property type="evidence" value="ECO:0007669"/>
    <property type="project" value="UniProtKB-ARBA"/>
</dbReference>
<dbReference type="GO" id="GO:0006310">
    <property type="term" value="P:DNA recombination"/>
    <property type="evidence" value="ECO:0007669"/>
    <property type="project" value="UniProtKB-KW"/>
</dbReference>
<feature type="compositionally biased region" description="Low complexity" evidence="24">
    <location>
        <begin position="275"/>
        <end position="286"/>
    </location>
</feature>
<evidence type="ECO:0000256" key="12">
    <source>
        <dbReference type="ARBA" id="ARBA00022801"/>
    </source>
</evidence>
<dbReference type="SUPFAM" id="SSF57756">
    <property type="entry name" value="Retrovirus zinc finger-like domains"/>
    <property type="match status" value="1"/>
</dbReference>
<sequence length="1285" mass="141328">MADKQKSTSTGATGSSTPVGNTPQGTQLVTLETLAQLFGAFAGGAKEMREPLATGIDWAIALAEALSKYQKLGKAIEPKLEEDGTNFPDWRAAITHTVATVWEVPDYYGTTNFDTNSDRRKLTGILVEQSVHPTLVSLVRGKHGRAAFQVLRVRFEAVSWTYVLSKWMKATEAVDPAGQLNATYSEMETCLNEIERRAGGFHKDLVLALIFHQQCQSSYQEIANALDARLAVDQGTTITSKTVLELASRFESGAQPTGSVFAYRSQLQVGRNQASGPPQGQRSQTSGGSGQSQQGGGLKKGDPNSVMWRSDAWARRVLSNKLPCRYCFKWGHWLSDCPLFRGKKAPIGDPRLANPHFKLRKSSVCHPALRQASPPSQAGWSPANMASVQQQGDKQDLALLDSGATDSVTDDVSLFTSLRPTTMNLIVASTDRFPVRKVGDVVLPTPNGSLRISNVLFCPNIKGTIISVGKFKALDGKVEWDGDKHSLVQDGVIFSSIKSQNRCFIPILRPKSQVCAVALEPRLLHERVGHFSLRMLHHTIKAGAIRDPPQLGSFHLKGCFDEVHTLAAAIDGSQFFLTVQDLASGLVSAIPMKTKGEATKELIRWLGQFVNLSKWAIWRIRTNNAFEFATSKELADFVLRMGIVHEKLAPYEHHQNSAVERTNRTLTEMCRALIHTRGLPPTLWSYAVRHAAYIFNRLLHVGKASTPLEAVLGIRPTLDMLRVFGCVAYAHDHTHLKQVVQYAGKFRHVGISTDSKGWLLWSEDTGKVITAASVQFEEGPILAPVYGLSADAETEAVISAIECHTLGDFKLGDTLDEQDAVVALLESRDPYGADSPTYVEAIGSPDTVDWQAPMQEEMDLLRDLEVHVEVDPPADKKKLLKLRWLLGTKRTLNSNIKRRKARIIVGGHKQLQGVNYQDTFAPTPTFASMQAVLAIAAKYQWPTALFDVKTAYLHSKIDDDVWVQPPPGHPITPGKVWKLRKALYGTKQAGRCWWLHLRDALAGAGFQVGSEDMSTYVYRDGSDIAFLWIHVDDGLLIGSSDGLMGKLKAVLSELVTVKWDEELASLVGIRIRQIPEGYTLQQPALISKLLTMDDSSATSNVPLADTTLVSNPSTTPDRNYLLIIGVLLYLAQGTRPNISFATHYLARFSLNPDNSHWTAVKKLVAYVRTTRHFELQVVPREDGPPLKVFVDASWMGEGAQSHHGFVATLWNVPIAWSARRQVAPARSTCQAEYVALSAASVEAIWLAEMLGGLLGTMKPVIYCDNRAAVKIATNKASVVKAKNIN</sequence>
<keyword evidence="27" id="KW-1185">Reference proteome</keyword>
<dbReference type="InterPro" id="IPR013103">
    <property type="entry name" value="RVT_2"/>
</dbReference>
<dbReference type="GO" id="GO:0004190">
    <property type="term" value="F:aspartic-type endopeptidase activity"/>
    <property type="evidence" value="ECO:0007669"/>
    <property type="project" value="UniProtKB-KW"/>
</dbReference>
<evidence type="ECO:0000256" key="23">
    <source>
        <dbReference type="ARBA" id="ARBA00049244"/>
    </source>
</evidence>
<dbReference type="PANTHER" id="PTHR42648">
    <property type="entry name" value="TRANSPOSASE, PUTATIVE-RELATED"/>
    <property type="match status" value="1"/>
</dbReference>
<evidence type="ECO:0000313" key="27">
    <source>
        <dbReference type="Proteomes" id="UP000235388"/>
    </source>
</evidence>
<dbReference type="Pfam" id="PF25597">
    <property type="entry name" value="SH3_retrovirus"/>
    <property type="match status" value="1"/>
</dbReference>
<dbReference type="InterPro" id="IPR036397">
    <property type="entry name" value="RNaseH_sf"/>
</dbReference>
<comment type="function">
    <text evidence="1">The aspartyl protease (PR) mediates the proteolytic cleavages of the Gag and Gag-Pol polyproteins after assembly of the VLP.</text>
</comment>
<evidence type="ECO:0000256" key="10">
    <source>
        <dbReference type="ARBA" id="ARBA00022750"/>
    </source>
</evidence>
<dbReference type="GO" id="GO:0004519">
    <property type="term" value="F:endonuclease activity"/>
    <property type="evidence" value="ECO:0007669"/>
    <property type="project" value="UniProtKB-KW"/>
</dbReference>
<evidence type="ECO:0000256" key="7">
    <source>
        <dbReference type="ARBA" id="ARBA00022722"/>
    </source>
</evidence>
<dbReference type="EMBL" id="PGCJ01000286">
    <property type="protein sequence ID" value="PLW34028.1"/>
    <property type="molecule type" value="Genomic_DNA"/>
</dbReference>
<evidence type="ECO:0000256" key="24">
    <source>
        <dbReference type="SAM" id="MobiDB-lite"/>
    </source>
</evidence>
<keyword evidence="4" id="KW-0507">mRNA processing</keyword>
<keyword evidence="18" id="KW-0808">Transferase</keyword>
<evidence type="ECO:0000256" key="14">
    <source>
        <dbReference type="ARBA" id="ARBA00022842"/>
    </source>
</evidence>